<accession>A0A812UK82</accession>
<dbReference type="OrthoDB" id="432228at2759"/>
<sequence length="1129" mass="122987">MDVSISFDRESFRKGGEEDARPRSPKQLIRAPPWRRNLVDWSAADFALLSTGQALAEVGCLREDLCVAMAPRVVGTMSSCAVNDLVLLLDAYARTRCHVPSAVDAILQQTALRLEEFSASQLCLHVSSMARLNICNERLLISIADKFAQVELPEDDAVLQLRPPFTARDITMAAYSFATLGLHDHCVWETIPRVAAPVIRNFTAKELQTLTVALARAQRADEELLDGISAQAQRRIAEFGAEPLALLLRGFAFLGRANDRIFTRALAQLPRALLPARPADLVTVLGAFVAAEVRSAFLFDLITPMILEKAPMFTAFDWLCALRSYAAAGQADQMFLSAFALHCKECAESLRDLEISCIQSNQRRLWERAARQEVSLDFIVLILSVISFAAAILSYWREALSASRPLPFSPEDREDASPVSLDASPLSVKSALSEKVADTQHESIHQAQEVREELPEPEPEGCDEDSHKSIEVCLERLPGEAWGFAWHRKAFSDQRLIIVAIDGDSPAGRWQQERKHRGLPTLERGDELVCANELAQHSSMQISLVVANKLRLKFLRPEGIAAADLAAGIESKMEIDASKACKEEVLKDTPVPPLLQTDAFAESDMNDLEETGEPNLWSYDGVPRNFWSYQRLPLRSVPGTEQALDPARDPASEEELVQSARLRSHSDSPAAPVRRGGSPSPQAKRRCVQALDVNPPSSPTAPRSPASRQSRQSPQSAVEGFIRGPSTDAEKESQLLSSGSGSEARSDQCPSTDWEYMMDNRAHQCQPLDPAHGSGVMMLALQPLLDTSAPPPLTSEVPGMPASSGLPGAGLMVPMQMNHGFAAPRMVAPAQTAQVLGWAPAWHAGAPPLPEACHPCSTSNCVQSTPVDESAMNPAARTGKKTYRAGQRLTARRLRAAQRAAELSQTLPLGPAPAASPRSEPSSEDLPGDGPEPSALEAHRKPRRRAGVRVRRRREHAIARRREQEEQGDAPQPQPVGAVPPGPLPRQEEDGLDSPAEMDVQSFNLGSSASLHTSMAKPLHSQAGASHPGHPVAAGGQSPMLPPLREPECDVIGREVLINGLVHTPHLNGHWGRVADFDPAQNRYLVHAFVTGSSPLSLRLRRDAFVVPKTSPPSPDEIIEGVWQPSLRM</sequence>
<protein>
    <submittedName>
        <fullName evidence="2">DHX38 protein</fullName>
    </submittedName>
</protein>
<feature type="region of interest" description="Disordered" evidence="1">
    <location>
        <begin position="1"/>
        <end position="26"/>
    </location>
</feature>
<feature type="compositionally biased region" description="Basic residues" evidence="1">
    <location>
        <begin position="940"/>
        <end position="955"/>
    </location>
</feature>
<proteinExistence type="predicted"/>
<reference evidence="2" key="1">
    <citation type="submission" date="2021-02" db="EMBL/GenBank/DDBJ databases">
        <authorList>
            <person name="Dougan E. K."/>
            <person name="Rhodes N."/>
            <person name="Thang M."/>
            <person name="Chan C."/>
        </authorList>
    </citation>
    <scope>NUCLEOTIDE SEQUENCE</scope>
</reference>
<feature type="compositionally biased region" description="Low complexity" evidence="1">
    <location>
        <begin position="700"/>
        <end position="717"/>
    </location>
</feature>
<keyword evidence="3" id="KW-1185">Reference proteome</keyword>
<feature type="region of interest" description="Disordered" evidence="1">
    <location>
        <begin position="1011"/>
        <end position="1042"/>
    </location>
</feature>
<dbReference type="EMBL" id="CAJNDS010002701">
    <property type="protein sequence ID" value="CAE7568090.1"/>
    <property type="molecule type" value="Genomic_DNA"/>
</dbReference>
<feature type="compositionally biased region" description="Low complexity" evidence="1">
    <location>
        <begin position="734"/>
        <end position="743"/>
    </location>
</feature>
<feature type="region of interest" description="Disordered" evidence="1">
    <location>
        <begin position="438"/>
        <end position="467"/>
    </location>
</feature>
<evidence type="ECO:0000313" key="3">
    <source>
        <dbReference type="Proteomes" id="UP000604046"/>
    </source>
</evidence>
<evidence type="ECO:0000256" key="1">
    <source>
        <dbReference type="SAM" id="MobiDB-lite"/>
    </source>
</evidence>
<feature type="compositionally biased region" description="Basic and acidic residues" evidence="1">
    <location>
        <begin position="7"/>
        <end position="22"/>
    </location>
</feature>
<feature type="compositionally biased region" description="Basic and acidic residues" evidence="1">
    <location>
        <begin position="956"/>
        <end position="965"/>
    </location>
</feature>
<feature type="region of interest" description="Disordered" evidence="1">
    <location>
        <begin position="865"/>
        <end position="994"/>
    </location>
</feature>
<dbReference type="Proteomes" id="UP000604046">
    <property type="component" value="Unassembled WGS sequence"/>
</dbReference>
<dbReference type="AlphaFoldDB" id="A0A812UK82"/>
<comment type="caution">
    <text evidence="2">The sequence shown here is derived from an EMBL/GenBank/DDBJ whole genome shotgun (WGS) entry which is preliminary data.</text>
</comment>
<organism evidence="2 3">
    <name type="scientific">Symbiodinium natans</name>
    <dbReference type="NCBI Taxonomy" id="878477"/>
    <lineage>
        <taxon>Eukaryota</taxon>
        <taxon>Sar</taxon>
        <taxon>Alveolata</taxon>
        <taxon>Dinophyceae</taxon>
        <taxon>Suessiales</taxon>
        <taxon>Symbiodiniaceae</taxon>
        <taxon>Symbiodinium</taxon>
    </lineage>
</organism>
<gene>
    <name evidence="2" type="primary">DHX38</name>
    <name evidence="2" type="ORF">SNAT2548_LOCUS32256</name>
</gene>
<name>A0A812UK82_9DINO</name>
<feature type="compositionally biased region" description="Basic and acidic residues" evidence="1">
    <location>
        <begin position="438"/>
        <end position="454"/>
    </location>
</feature>
<feature type="compositionally biased region" description="Pro residues" evidence="1">
    <location>
        <begin position="972"/>
        <end position="984"/>
    </location>
</feature>
<evidence type="ECO:0000313" key="2">
    <source>
        <dbReference type="EMBL" id="CAE7568090.1"/>
    </source>
</evidence>
<feature type="region of interest" description="Disordered" evidence="1">
    <location>
        <begin position="640"/>
        <end position="751"/>
    </location>
</feature>